<protein>
    <submittedName>
        <fullName evidence="2">Uncharacterized protein</fullName>
    </submittedName>
</protein>
<evidence type="ECO:0000313" key="1">
    <source>
        <dbReference type="EMBL" id="MEZ0451522.1"/>
    </source>
</evidence>
<dbReference type="Proteomes" id="UP000308196">
    <property type="component" value="Chromosome"/>
</dbReference>
<dbReference type="KEGG" id="stha:NCTC11429_05131"/>
<organism evidence="2 3">
    <name type="scientific">Sphingobacterium thalpophilum</name>
    <dbReference type="NCBI Taxonomy" id="259"/>
    <lineage>
        <taxon>Bacteria</taxon>
        <taxon>Pseudomonadati</taxon>
        <taxon>Bacteroidota</taxon>
        <taxon>Sphingobacteriia</taxon>
        <taxon>Sphingobacteriales</taxon>
        <taxon>Sphingobacteriaceae</taxon>
        <taxon>Sphingobacterium</taxon>
    </lineage>
</organism>
<evidence type="ECO:0000313" key="2">
    <source>
        <dbReference type="EMBL" id="VTR54635.1"/>
    </source>
</evidence>
<dbReference type="EMBL" id="LR590484">
    <property type="protein sequence ID" value="VTR54635.1"/>
    <property type="molecule type" value="Genomic_DNA"/>
</dbReference>
<gene>
    <name evidence="1" type="ORF">ABTW24_07945</name>
    <name evidence="2" type="ORF">NCTC11429_05131</name>
</gene>
<reference evidence="1 4" key="2">
    <citation type="submission" date="2024-06" db="EMBL/GenBank/DDBJ databases">
        <title>Soil Sphingobacterium thalpophilum.</title>
        <authorList>
            <person name="Yang J."/>
            <person name="Li J."/>
        </authorList>
    </citation>
    <scope>NUCLEOTIDE SEQUENCE [LARGE SCALE GENOMIC DNA]</scope>
    <source>
        <strain evidence="1 4">22g91tb</strain>
    </source>
</reference>
<proteinExistence type="predicted"/>
<dbReference type="EMBL" id="JBEOQB010000002">
    <property type="protein sequence ID" value="MEZ0451522.1"/>
    <property type="molecule type" value="Genomic_DNA"/>
</dbReference>
<evidence type="ECO:0000313" key="3">
    <source>
        <dbReference type="Proteomes" id="UP000308196"/>
    </source>
</evidence>
<reference evidence="2 3" key="1">
    <citation type="submission" date="2019-05" db="EMBL/GenBank/DDBJ databases">
        <authorList>
            <consortium name="Pathogen Informatics"/>
        </authorList>
    </citation>
    <scope>NUCLEOTIDE SEQUENCE [LARGE SCALE GENOMIC DNA]</scope>
    <source>
        <strain evidence="2 3">NCTC11429</strain>
    </source>
</reference>
<name>A0A4U9W705_9SPHI</name>
<evidence type="ECO:0000313" key="4">
    <source>
        <dbReference type="Proteomes" id="UP001566204"/>
    </source>
</evidence>
<dbReference type="Proteomes" id="UP001566204">
    <property type="component" value="Unassembled WGS sequence"/>
</dbReference>
<dbReference type="RefSeq" id="WP_262709482.1">
    <property type="nucleotide sequence ID" value="NZ_CP141191.1"/>
</dbReference>
<dbReference type="GeneID" id="78465929"/>
<sequence length="41" mass="4431">MEDKIRKFWATSNENTAVDRAMTAVKAEKNQGGPGEGSAFS</sequence>
<keyword evidence="4" id="KW-1185">Reference proteome</keyword>
<dbReference type="AlphaFoldDB" id="A0A4U9W705"/>
<accession>A0A4U9W705</accession>